<evidence type="ECO:0000313" key="2">
    <source>
        <dbReference type="Proteomes" id="UP000234681"/>
    </source>
</evidence>
<dbReference type="AlphaFoldDB" id="A6J3S7"/>
<dbReference type="EMBL" id="CH473975">
    <property type="protein sequence ID" value="EDL95250.1"/>
    <property type="molecule type" value="Genomic_DNA"/>
</dbReference>
<proteinExistence type="predicted"/>
<organism evidence="1 2">
    <name type="scientific">Rattus norvegicus</name>
    <name type="common">Rat</name>
    <dbReference type="NCBI Taxonomy" id="10116"/>
    <lineage>
        <taxon>Eukaryota</taxon>
        <taxon>Metazoa</taxon>
        <taxon>Chordata</taxon>
        <taxon>Craniata</taxon>
        <taxon>Vertebrata</taxon>
        <taxon>Euteleostomi</taxon>
        <taxon>Mammalia</taxon>
        <taxon>Eutheria</taxon>
        <taxon>Euarchontoglires</taxon>
        <taxon>Glires</taxon>
        <taxon>Rodentia</taxon>
        <taxon>Myomorpha</taxon>
        <taxon>Muroidea</taxon>
        <taxon>Muridae</taxon>
        <taxon>Murinae</taxon>
        <taxon>Rattus</taxon>
    </lineage>
</organism>
<evidence type="ECO:0000313" key="1">
    <source>
        <dbReference type="EMBL" id="EDL95250.1"/>
    </source>
</evidence>
<gene>
    <name evidence="1" type="ORF">rCG_58204</name>
</gene>
<protein>
    <submittedName>
        <fullName evidence="1">RCG58204</fullName>
    </submittedName>
</protein>
<sequence>MAVLGDPCERVIQPAKRLGPTS</sequence>
<name>A6J3S7_RAT</name>
<dbReference type="Proteomes" id="UP000234681">
    <property type="component" value="Chromosome 8"/>
</dbReference>
<accession>A6J3S7</accession>
<reference evidence="2" key="1">
    <citation type="submission" date="2005-09" db="EMBL/GenBank/DDBJ databases">
        <authorList>
            <person name="Mural R.J."/>
            <person name="Li P.W."/>
            <person name="Adams M.D."/>
            <person name="Amanatides P.G."/>
            <person name="Baden-Tillson H."/>
            <person name="Barnstead M."/>
            <person name="Chin S.H."/>
            <person name="Dew I."/>
            <person name="Evans C.A."/>
            <person name="Ferriera S."/>
            <person name="Flanigan M."/>
            <person name="Fosler C."/>
            <person name="Glodek A."/>
            <person name="Gu Z."/>
            <person name="Holt R.A."/>
            <person name="Jennings D."/>
            <person name="Kraft C.L."/>
            <person name="Lu F."/>
            <person name="Nguyen T."/>
            <person name="Nusskern D.R."/>
            <person name="Pfannkoch C.M."/>
            <person name="Sitter C."/>
            <person name="Sutton G.G."/>
            <person name="Venter J.C."/>
            <person name="Wang Z."/>
            <person name="Woodage T."/>
            <person name="Zheng X.H."/>
            <person name="Zhong F."/>
        </authorList>
    </citation>
    <scope>NUCLEOTIDE SEQUENCE [LARGE SCALE GENOMIC DNA]</scope>
    <source>
        <strain>BN</strain>
        <strain evidence="2">Sprague-Dawley</strain>
    </source>
</reference>